<dbReference type="InterPro" id="IPR002885">
    <property type="entry name" value="PPR_rpt"/>
</dbReference>
<accession>A0AAW0K1B7</accession>
<dbReference type="PANTHER" id="PTHR12296">
    <property type="entry name" value="DENN DOMAIN-CONTAINING PROTEIN 4"/>
    <property type="match status" value="1"/>
</dbReference>
<dbReference type="GO" id="GO:0005085">
    <property type="term" value="F:guanyl-nucleotide exchange factor activity"/>
    <property type="evidence" value="ECO:0007669"/>
    <property type="project" value="UniProtKB-KW"/>
</dbReference>
<dbReference type="Gene3D" id="3.40.50.11500">
    <property type="match status" value="1"/>
</dbReference>
<dbReference type="Pfam" id="PF03455">
    <property type="entry name" value="dDENN"/>
    <property type="match status" value="1"/>
</dbReference>
<dbReference type="FunFam" id="2.100.10.50:FF:000001">
    <property type="entry name" value="DENN domain containing 4C"/>
    <property type="match status" value="1"/>
</dbReference>
<dbReference type="PROSITE" id="PS51375">
    <property type="entry name" value="PPR"/>
    <property type="match status" value="1"/>
</dbReference>
<evidence type="ECO:0000256" key="3">
    <source>
        <dbReference type="PROSITE-ProRule" id="PRU00708"/>
    </source>
</evidence>
<dbReference type="SMART" id="SM00799">
    <property type="entry name" value="DENN"/>
    <property type="match status" value="1"/>
</dbReference>
<comment type="caution">
    <text evidence="7">The sequence shown here is derived from an EMBL/GenBank/DDBJ whole genome shotgun (WGS) entry which is preliminary data.</text>
</comment>
<dbReference type="NCBIfam" id="TIGR00756">
    <property type="entry name" value="PPR"/>
    <property type="match status" value="1"/>
</dbReference>
<evidence type="ECO:0008006" key="9">
    <source>
        <dbReference type="Google" id="ProtNLM"/>
    </source>
</evidence>
<evidence type="ECO:0000313" key="8">
    <source>
        <dbReference type="Proteomes" id="UP001488838"/>
    </source>
</evidence>
<feature type="compositionally biased region" description="Polar residues" evidence="4">
    <location>
        <begin position="1229"/>
        <end position="1239"/>
    </location>
</feature>
<keyword evidence="2" id="KW-0344">Guanine-nucleotide releasing factor</keyword>
<proteinExistence type="predicted"/>
<evidence type="ECO:0000256" key="1">
    <source>
        <dbReference type="ARBA" id="ARBA00022553"/>
    </source>
</evidence>
<feature type="domain" description="UDENN" evidence="5">
    <location>
        <begin position="192"/>
        <end position="526"/>
    </location>
</feature>
<protein>
    <recommendedName>
        <fullName evidence="9">C-myc promoter-binding protein</fullName>
    </recommendedName>
</protein>
<feature type="compositionally biased region" description="Basic and acidic residues" evidence="4">
    <location>
        <begin position="1115"/>
        <end position="1125"/>
    </location>
</feature>
<dbReference type="InterPro" id="IPR043153">
    <property type="entry name" value="DENN_C"/>
</dbReference>
<dbReference type="SMART" id="SM00801">
    <property type="entry name" value="dDENN"/>
    <property type="match status" value="1"/>
</dbReference>
<feature type="region of interest" description="Disordered" evidence="4">
    <location>
        <begin position="921"/>
        <end position="956"/>
    </location>
</feature>
<name>A0AAW0K1B7_MYOGA</name>
<feature type="compositionally biased region" description="Low complexity" evidence="4">
    <location>
        <begin position="574"/>
        <end position="585"/>
    </location>
</feature>
<dbReference type="GO" id="GO:0005829">
    <property type="term" value="C:cytosol"/>
    <property type="evidence" value="ECO:0007669"/>
    <property type="project" value="UniProtKB-ARBA"/>
</dbReference>
<evidence type="ECO:0000259" key="6">
    <source>
        <dbReference type="PROSITE" id="PS51498"/>
    </source>
</evidence>
<dbReference type="InterPro" id="IPR011990">
    <property type="entry name" value="TPR-like_helical_dom_sf"/>
</dbReference>
<feature type="region of interest" description="Disordered" evidence="4">
    <location>
        <begin position="570"/>
        <end position="589"/>
    </location>
</feature>
<evidence type="ECO:0000313" key="7">
    <source>
        <dbReference type="EMBL" id="KAK7832792.1"/>
    </source>
</evidence>
<feature type="region of interest" description="Disordered" evidence="4">
    <location>
        <begin position="1226"/>
        <end position="1245"/>
    </location>
</feature>
<dbReference type="Pfam" id="PF02141">
    <property type="entry name" value="DENN"/>
    <property type="match status" value="1"/>
</dbReference>
<dbReference type="FunFam" id="1.25.40.10:FF:000042">
    <property type="entry name" value="C-myc promoter-binding protein isoform X1"/>
    <property type="match status" value="1"/>
</dbReference>
<feature type="region of interest" description="Disordered" evidence="4">
    <location>
        <begin position="1093"/>
        <end position="1133"/>
    </location>
</feature>
<feature type="domain" description="MABP" evidence="6">
    <location>
        <begin position="42"/>
        <end position="200"/>
    </location>
</feature>
<dbReference type="InterPro" id="IPR005113">
    <property type="entry name" value="uDENN_dom"/>
</dbReference>
<dbReference type="Proteomes" id="UP001488838">
    <property type="component" value="Unassembled WGS sequence"/>
</dbReference>
<dbReference type="Pfam" id="PF10240">
    <property type="entry name" value="DUF2464"/>
    <property type="match status" value="1"/>
</dbReference>
<feature type="region of interest" description="Disordered" evidence="4">
    <location>
        <begin position="1193"/>
        <end position="1219"/>
    </location>
</feature>
<feature type="region of interest" description="Disordered" evidence="4">
    <location>
        <begin position="1023"/>
        <end position="1047"/>
    </location>
</feature>
<organism evidence="7 8">
    <name type="scientific">Myodes glareolus</name>
    <name type="common">Bank vole</name>
    <name type="synonym">Clethrionomys glareolus</name>
    <dbReference type="NCBI Taxonomy" id="447135"/>
    <lineage>
        <taxon>Eukaryota</taxon>
        <taxon>Metazoa</taxon>
        <taxon>Chordata</taxon>
        <taxon>Craniata</taxon>
        <taxon>Vertebrata</taxon>
        <taxon>Euteleostomi</taxon>
        <taxon>Mammalia</taxon>
        <taxon>Eutheria</taxon>
        <taxon>Euarchontoglires</taxon>
        <taxon>Glires</taxon>
        <taxon>Rodentia</taxon>
        <taxon>Myomorpha</taxon>
        <taxon>Muroidea</taxon>
        <taxon>Cricetidae</taxon>
        <taxon>Arvicolinae</taxon>
        <taxon>Myodes</taxon>
    </lineage>
</organism>
<dbReference type="InterPro" id="IPR001194">
    <property type="entry name" value="cDENN_dom"/>
</dbReference>
<reference evidence="7 8" key="1">
    <citation type="journal article" date="2023" name="bioRxiv">
        <title>Conserved and derived expression patterns and positive selection on dental genes reveal complex evolutionary context of ever-growing rodent molars.</title>
        <authorList>
            <person name="Calamari Z.T."/>
            <person name="Song A."/>
            <person name="Cohen E."/>
            <person name="Akter M."/>
            <person name="Roy R.D."/>
            <person name="Hallikas O."/>
            <person name="Christensen M.M."/>
            <person name="Li P."/>
            <person name="Marangoni P."/>
            <person name="Jernvall J."/>
            <person name="Klein O.D."/>
        </authorList>
    </citation>
    <scope>NUCLEOTIDE SEQUENCE [LARGE SCALE GENOMIC DNA]</scope>
    <source>
        <strain evidence="7">V071</strain>
    </source>
</reference>
<feature type="region of interest" description="Disordered" evidence="4">
    <location>
        <begin position="746"/>
        <end position="799"/>
    </location>
</feature>
<dbReference type="Pfam" id="PF03456">
    <property type="entry name" value="uDENN"/>
    <property type="match status" value="1"/>
</dbReference>
<dbReference type="PANTHER" id="PTHR12296:SF16">
    <property type="entry name" value="C-MYC PROMOTER-BINDING PROTEIN"/>
    <property type="match status" value="1"/>
</dbReference>
<feature type="compositionally biased region" description="Basic and acidic residues" evidence="4">
    <location>
        <begin position="763"/>
        <end position="791"/>
    </location>
</feature>
<dbReference type="Gene3D" id="2.100.10.50">
    <property type="match status" value="1"/>
</dbReference>
<dbReference type="InterPro" id="IPR018798">
    <property type="entry name" value="MVB12A/B"/>
</dbReference>
<dbReference type="SMART" id="SM00800">
    <property type="entry name" value="uDENN"/>
    <property type="match status" value="1"/>
</dbReference>
<keyword evidence="1" id="KW-0597">Phosphoprotein</keyword>
<dbReference type="InterPro" id="IPR023341">
    <property type="entry name" value="MABP"/>
</dbReference>
<gene>
    <name evidence="7" type="ORF">U0070_026988</name>
</gene>
<dbReference type="EMBL" id="JBBHLL010000009">
    <property type="protein sequence ID" value="KAK7832792.1"/>
    <property type="molecule type" value="Genomic_DNA"/>
</dbReference>
<dbReference type="GO" id="GO:0000813">
    <property type="term" value="C:ESCRT I complex"/>
    <property type="evidence" value="ECO:0007669"/>
    <property type="project" value="InterPro"/>
</dbReference>
<sequence>MIEDKGPRVADYFVVAGLTDVSKPLEEEIHFNDACHKVAKPKEPITDVSVIIKSLGEEVPRDYTCIDITPTGLSADLNNGSLVGPQIYLCYKRGRDKPPLTDLGVLYDWKERLKQGCEIIQSTPYGRPANISGSTSSQRIYITYRRASENMTQNTLAVTDICIIIPSKGESPPHTFCKVDKNLNNSMWGSAVYLCYKKSVAKTNTISYKAGLICRYPQEDYESFSLPESVPLFCLPMGATIECWPPNSKYPLPVFSTFVLTGASAEKVYGAAIQFYEPYSEENLTEKQRLLLGITSLADGKHISHFMHKVPFPSPQRPRILVQNLGPENAVTLLVFAVTEHKILIHSLRPSVLTSVTEALVSMIFPFHWPCPYVPLCPLALADVLSAPCPFIVGIDSRYFDLYDPPPDVSCVDLDTNTISQTGDKKSYRSYLRPITQAPSETATDAASLFALQAFLRSRDRSHQKFYNMMTKTQMFIRFIEECSFVSDKDASLAFFDDCVDKVDMDKSGEVRLIELDSSFKSEHTVFVTPPEIPHLPNGEEPPLQYSYNGFPVLRNNLFERPEGFLQARKNKLPSKPSSPSSPSPMFRRTKQEIKSAHKIAKRYSSIPQMWSRCLLRHCYGLWFICLPAYVKVCHSKVRALKTAYDVLKKMQLKKMDPPDEVCYRILMQLCGQYDQPVLAVRVLFEMQKAGIDPNAITYGYYNKAVLESTWPSRSRSGYFLWTKVRNVVLGVAQFKKALKKHPHLPQRALSGGRSDLGYNSLSKDDVRREGTSTEDIQGEKDKKGMSENESTKGSADCLPTLSYQSSSTIVRLSGADNNSADKIAGESEESTPELLLMPSPENTNETRTMQSRCFRRRHKSDDESHLQQQIAWGNRNRNLSGGVLMGFMLNRINRETNPGDMVEKLGADAKILSNVISKNTRPNSLDIGKPSVKSKRDSLEKESSDDDTPFDGSNCLDKVDSPVIFDLEDLDTETDGSKVGCVVTQNPKRLQRMNSSFSVKPSEKTDVVTGFDPLSLLVAETEQQQKVEEEEDEDDSKSISTPSARRNLAEEIEMYMNNMSSPLTSRTPSIDLQRACDDKLANKKSPTLVKACRRSSLPPNSPRPVRLTKSKSYTKSEERPRDRLWSSPAFSPTCPFREGSQETLAHSSPSFNLDTLLVPKLDVLRHSVFSAGKGVAEKASKWYSRFTTYTTSSKDQSSDRTSLSSVGAQDSESTSLTDEDVCHELEGATSSQESSATSGAKGIDASRTSLGSSASLEGSLSKFALPGKSETASSLNTSNTNIFQNYAMEVLISSCSRCRTCDCLVHDEEIMAGWTADDSNLNTTCPFCGNLFLPFLNVEIRDLRRPGRYFLKSSSSTETMPLASSFSNQTRQPCISASASGLNTSALSVQGNFDLNNKSKLQENPCARSIQIPAHRSKTVVSKCPLFPMARSISTCGPLDKDDPGGQKLIPTGSLPATLQGATDSLGLEWHLPSPDPVTVPYLSPLVVWKELESLLENEGDHAITVADFVDHHPIVFWNLVWYFRRLDLPSNLPGLILSSEHCNKYSKMLWDNMKLHQDPGQPLYILWNAHSQNRTLLFETQKYPMVHLLQKSDNSFNQELLKSMVKSIKMNDVYGPMSQILETLNKCPHFKRQRSLYREILFLSLVALGRENIDIDAFDKEYKMAYDRLTPSQVKSTHNCDRPPSTGVMECRKTFGEPYL</sequence>
<dbReference type="InterPro" id="IPR051696">
    <property type="entry name" value="DENN_Domain_GEFs"/>
</dbReference>
<dbReference type="PROSITE" id="PS50211">
    <property type="entry name" value="DENN"/>
    <property type="match status" value="1"/>
</dbReference>
<feature type="compositionally biased region" description="Polar residues" evidence="4">
    <location>
        <begin position="1193"/>
        <end position="1217"/>
    </location>
</feature>
<dbReference type="InterPro" id="IPR037516">
    <property type="entry name" value="Tripartite_DENN"/>
</dbReference>
<keyword evidence="8" id="KW-1185">Reference proteome</keyword>
<dbReference type="PROSITE" id="PS51498">
    <property type="entry name" value="MABP"/>
    <property type="match status" value="1"/>
</dbReference>
<dbReference type="Gene3D" id="1.25.40.10">
    <property type="entry name" value="Tetratricopeptide repeat domain"/>
    <property type="match status" value="1"/>
</dbReference>
<evidence type="ECO:0000256" key="2">
    <source>
        <dbReference type="ARBA" id="ARBA00022658"/>
    </source>
</evidence>
<dbReference type="GO" id="GO:0032483">
    <property type="term" value="P:regulation of Rab protein signal transduction"/>
    <property type="evidence" value="ECO:0007669"/>
    <property type="project" value="TreeGrafter"/>
</dbReference>
<feature type="repeat" description="PPR" evidence="3">
    <location>
        <begin position="660"/>
        <end position="694"/>
    </location>
</feature>
<evidence type="ECO:0000259" key="5">
    <source>
        <dbReference type="PROSITE" id="PS50211"/>
    </source>
</evidence>
<evidence type="ECO:0000256" key="4">
    <source>
        <dbReference type="SAM" id="MobiDB-lite"/>
    </source>
</evidence>
<dbReference type="InterPro" id="IPR005112">
    <property type="entry name" value="dDENN_dom"/>
</dbReference>
<feature type="region of interest" description="Disordered" evidence="4">
    <location>
        <begin position="827"/>
        <end position="848"/>
    </location>
</feature>